<dbReference type="Pfam" id="PF12957">
    <property type="entry name" value="DUF3846"/>
    <property type="match status" value="1"/>
</dbReference>
<proteinExistence type="predicted"/>
<reference evidence="3" key="1">
    <citation type="submission" date="2019-08" db="EMBL/GenBank/DDBJ databases">
        <authorList>
            <person name="Kucharzyk K."/>
            <person name="Murdoch R.W."/>
            <person name="Higgins S."/>
            <person name="Loffler F."/>
        </authorList>
    </citation>
    <scope>NUCLEOTIDE SEQUENCE</scope>
</reference>
<protein>
    <recommendedName>
        <fullName evidence="2">DUF3846 domain-containing protein</fullName>
    </recommendedName>
</protein>
<accession>A0A645HC09</accession>
<gene>
    <name evidence="3" type="ORF">SDC9_183157</name>
</gene>
<feature type="domain" description="DUF3846" evidence="2">
    <location>
        <begin position="6"/>
        <end position="96"/>
    </location>
</feature>
<name>A0A645HC09_9ZZZZ</name>
<evidence type="ECO:0000313" key="3">
    <source>
        <dbReference type="EMBL" id="MPN35659.1"/>
    </source>
</evidence>
<evidence type="ECO:0000259" key="2">
    <source>
        <dbReference type="Pfam" id="PF12957"/>
    </source>
</evidence>
<comment type="caution">
    <text evidence="3">The sequence shown here is derived from an EMBL/GenBank/DDBJ whole genome shotgun (WGS) entry which is preliminary data.</text>
</comment>
<dbReference type="InterPro" id="IPR024559">
    <property type="entry name" value="DUF3846"/>
</dbReference>
<dbReference type="EMBL" id="VSSQ01089396">
    <property type="protein sequence ID" value="MPN35659.1"/>
    <property type="molecule type" value="Genomic_DNA"/>
</dbReference>
<feature type="region of interest" description="Disordered" evidence="1">
    <location>
        <begin position="124"/>
        <end position="145"/>
    </location>
</feature>
<evidence type="ECO:0000256" key="1">
    <source>
        <dbReference type="SAM" id="MobiDB-lite"/>
    </source>
</evidence>
<dbReference type="AlphaFoldDB" id="A0A645HC09"/>
<organism evidence="3">
    <name type="scientific">bioreactor metagenome</name>
    <dbReference type="NCBI Taxonomy" id="1076179"/>
    <lineage>
        <taxon>unclassified sequences</taxon>
        <taxon>metagenomes</taxon>
        <taxon>ecological metagenomes</taxon>
    </lineage>
</organism>
<sequence length="198" mass="21970">MSTLNGILIEPGKDPVICKFSADINQTVEEIATILDGNFASSRLFNVGNGISLHIFVNDLAVPLGLTANRRFPEPDQHEIIFGNAIFLALDDETGGEHGAIDIPEDICQLFIENLNQHLERCNGDEKPDPSAEIYTENAGTPEEHSFKWQEVERPENIQKIIGNGRVKIVDNGTCNIIEIKGRYFKQVTVEKKKGLAQ</sequence>